<organism evidence="1 2">
    <name type="scientific">Persea americana</name>
    <name type="common">Avocado</name>
    <dbReference type="NCBI Taxonomy" id="3435"/>
    <lineage>
        <taxon>Eukaryota</taxon>
        <taxon>Viridiplantae</taxon>
        <taxon>Streptophyta</taxon>
        <taxon>Embryophyta</taxon>
        <taxon>Tracheophyta</taxon>
        <taxon>Spermatophyta</taxon>
        <taxon>Magnoliopsida</taxon>
        <taxon>Magnoliidae</taxon>
        <taxon>Laurales</taxon>
        <taxon>Lauraceae</taxon>
        <taxon>Persea</taxon>
    </lineage>
</organism>
<keyword evidence="2" id="KW-1185">Reference proteome</keyword>
<evidence type="ECO:0000313" key="1">
    <source>
        <dbReference type="EMBL" id="KAJ8629336.1"/>
    </source>
</evidence>
<proteinExistence type="predicted"/>
<protein>
    <submittedName>
        <fullName evidence="1">Uncharacterized protein</fullName>
    </submittedName>
</protein>
<dbReference type="Proteomes" id="UP001234297">
    <property type="component" value="Chromosome 7"/>
</dbReference>
<sequence length="93" mass="10606">MLPPDHTHPPRNTTSTSISPKTRVSRPIPRENGHLLGFSGEETAKIPFSGGISGRLRSTELPIETRKRGVFQIWWKFVRMGFETEAFEKIPEF</sequence>
<name>A0ACC2L735_PERAE</name>
<comment type="caution">
    <text evidence="1">The sequence shown here is derived from an EMBL/GenBank/DDBJ whole genome shotgun (WGS) entry which is preliminary data.</text>
</comment>
<reference evidence="1 2" key="1">
    <citation type="journal article" date="2022" name="Hortic Res">
        <title>A haplotype resolved chromosomal level avocado genome allows analysis of novel avocado genes.</title>
        <authorList>
            <person name="Nath O."/>
            <person name="Fletcher S.J."/>
            <person name="Hayward A."/>
            <person name="Shaw L.M."/>
            <person name="Masouleh A.K."/>
            <person name="Furtado A."/>
            <person name="Henry R.J."/>
            <person name="Mitter N."/>
        </authorList>
    </citation>
    <scope>NUCLEOTIDE SEQUENCE [LARGE SCALE GENOMIC DNA]</scope>
    <source>
        <strain evidence="2">cv. Hass</strain>
    </source>
</reference>
<dbReference type="EMBL" id="CM056815">
    <property type="protein sequence ID" value="KAJ8629336.1"/>
    <property type="molecule type" value="Genomic_DNA"/>
</dbReference>
<evidence type="ECO:0000313" key="2">
    <source>
        <dbReference type="Proteomes" id="UP001234297"/>
    </source>
</evidence>
<gene>
    <name evidence="1" type="ORF">MRB53_022659</name>
</gene>
<accession>A0ACC2L735</accession>